<name>A0A1G7Z1N0_9HYPH</name>
<dbReference type="STRING" id="440168.SAMN04487974_11711"/>
<protein>
    <submittedName>
        <fullName evidence="1">Uncharacterized protein</fullName>
    </submittedName>
</protein>
<gene>
    <name evidence="1" type="ORF">SAMN04487974_11711</name>
</gene>
<reference evidence="1 2" key="1">
    <citation type="submission" date="2016-10" db="EMBL/GenBank/DDBJ databases">
        <authorList>
            <person name="de Groot N.N."/>
        </authorList>
    </citation>
    <scope>NUCLEOTIDE SEQUENCE [LARGE SCALE GENOMIC DNA]</scope>
    <source>
        <strain evidence="1 2">CGMCC 1.10267</strain>
    </source>
</reference>
<organism evidence="1 2">
    <name type="scientific">Pelagibacterium luteolum</name>
    <dbReference type="NCBI Taxonomy" id="440168"/>
    <lineage>
        <taxon>Bacteria</taxon>
        <taxon>Pseudomonadati</taxon>
        <taxon>Pseudomonadota</taxon>
        <taxon>Alphaproteobacteria</taxon>
        <taxon>Hyphomicrobiales</taxon>
        <taxon>Devosiaceae</taxon>
        <taxon>Pelagibacterium</taxon>
    </lineage>
</organism>
<dbReference type="Proteomes" id="UP000199495">
    <property type="component" value="Unassembled WGS sequence"/>
</dbReference>
<dbReference type="AlphaFoldDB" id="A0A1G7Z1N0"/>
<sequence length="217" mass="24139">MSISVSTALYQHPFDARRRLMELGISVEALIKAVQSGHVARLNCTDNDPPFIPGTEAWRMVVRTLRDELVPLGWRKDDPNNYSLVINDSSEINIVVASADGLTCRWPGIPRTKSPKGLFTEAAVLKNSAEGDLFPETVEVTLRRAATILNYKTYMLLINIDDEQCRAELSLPSEFDDQMVTDWAERIFIPMPSVDGGVPQKVTDAPDIDVPVKRKAA</sequence>
<evidence type="ECO:0000313" key="2">
    <source>
        <dbReference type="Proteomes" id="UP000199495"/>
    </source>
</evidence>
<keyword evidence="2" id="KW-1185">Reference proteome</keyword>
<evidence type="ECO:0000313" key="1">
    <source>
        <dbReference type="EMBL" id="SDH02681.1"/>
    </source>
</evidence>
<accession>A0A1G7Z1N0</accession>
<dbReference type="RefSeq" id="WP_090598400.1">
    <property type="nucleotide sequence ID" value="NZ_FNCS01000017.1"/>
</dbReference>
<dbReference type="OrthoDB" id="6835315at2"/>
<dbReference type="EMBL" id="FNCS01000017">
    <property type="protein sequence ID" value="SDH02681.1"/>
    <property type="molecule type" value="Genomic_DNA"/>
</dbReference>
<proteinExistence type="predicted"/>